<evidence type="ECO:0000313" key="1">
    <source>
        <dbReference type="EMBL" id="WMV18603.1"/>
    </source>
</evidence>
<accession>A0AAF0Q9I1</accession>
<reference evidence="1" key="1">
    <citation type="submission" date="2023-08" db="EMBL/GenBank/DDBJ databases">
        <title>A de novo genome assembly of Solanum verrucosum Schlechtendal, a Mexican diploid species geographically isolated from the other diploid A-genome species in potato relatives.</title>
        <authorList>
            <person name="Hosaka K."/>
        </authorList>
    </citation>
    <scope>NUCLEOTIDE SEQUENCE</scope>
    <source>
        <tissue evidence="1">Young leaves</tissue>
    </source>
</reference>
<evidence type="ECO:0000313" key="2">
    <source>
        <dbReference type="Proteomes" id="UP001234989"/>
    </source>
</evidence>
<keyword evidence="2" id="KW-1185">Reference proteome</keyword>
<proteinExistence type="predicted"/>
<dbReference type="Proteomes" id="UP001234989">
    <property type="component" value="Chromosome 3"/>
</dbReference>
<organism evidence="1 2">
    <name type="scientific">Solanum verrucosum</name>
    <dbReference type="NCBI Taxonomy" id="315347"/>
    <lineage>
        <taxon>Eukaryota</taxon>
        <taxon>Viridiplantae</taxon>
        <taxon>Streptophyta</taxon>
        <taxon>Embryophyta</taxon>
        <taxon>Tracheophyta</taxon>
        <taxon>Spermatophyta</taxon>
        <taxon>Magnoliopsida</taxon>
        <taxon>eudicotyledons</taxon>
        <taxon>Gunneridae</taxon>
        <taxon>Pentapetalae</taxon>
        <taxon>asterids</taxon>
        <taxon>lamiids</taxon>
        <taxon>Solanales</taxon>
        <taxon>Solanaceae</taxon>
        <taxon>Solanoideae</taxon>
        <taxon>Solaneae</taxon>
        <taxon>Solanum</taxon>
    </lineage>
</organism>
<name>A0AAF0Q9I1_SOLVR</name>
<protein>
    <submittedName>
        <fullName evidence="1">Uncharacterized protein</fullName>
    </submittedName>
</protein>
<gene>
    <name evidence="1" type="ORF">MTR67_011988</name>
</gene>
<sequence>MTWGFQCHTHSIKGIMSPILMVLHDLHLLRRSNGSGWAFEVCFDF</sequence>
<dbReference type="EMBL" id="CP133614">
    <property type="protein sequence ID" value="WMV18603.1"/>
    <property type="molecule type" value="Genomic_DNA"/>
</dbReference>
<dbReference type="AlphaFoldDB" id="A0AAF0Q9I1"/>